<dbReference type="EMBL" id="CM010715">
    <property type="protein sequence ID" value="RZC44107.1"/>
    <property type="molecule type" value="Genomic_DNA"/>
</dbReference>
<sequence length="149" mass="16797">MVLDADEYVRQWREDSRGIDLDAIMQSYCDGYADYEGENFYSDDEDEMSTMPVESVMKDAKILADEKKNLDMSGASLDTQSNICQNTGDEEKVKMDIEGGASEDNKATEGKKKEKRKLQEDGVESEQKDGIEIAIQVEKKKDSISKTDD</sequence>
<evidence type="ECO:0000256" key="1">
    <source>
        <dbReference type="SAM" id="MobiDB-lite"/>
    </source>
</evidence>
<dbReference type="OrthoDB" id="1918808at2759"/>
<gene>
    <name evidence="2" type="ORF">C5167_037051</name>
</gene>
<accession>A0A4Y7I5C5</accession>
<name>A0A4Y7I5C5_PAPSO</name>
<organism evidence="2 3">
    <name type="scientific">Papaver somniferum</name>
    <name type="common">Opium poppy</name>
    <dbReference type="NCBI Taxonomy" id="3469"/>
    <lineage>
        <taxon>Eukaryota</taxon>
        <taxon>Viridiplantae</taxon>
        <taxon>Streptophyta</taxon>
        <taxon>Embryophyta</taxon>
        <taxon>Tracheophyta</taxon>
        <taxon>Spermatophyta</taxon>
        <taxon>Magnoliopsida</taxon>
        <taxon>Ranunculales</taxon>
        <taxon>Papaveraceae</taxon>
        <taxon>Papaveroideae</taxon>
        <taxon>Papaver</taxon>
    </lineage>
</organism>
<reference evidence="2 3" key="1">
    <citation type="journal article" date="2018" name="Science">
        <title>The opium poppy genome and morphinan production.</title>
        <authorList>
            <person name="Guo L."/>
            <person name="Winzer T."/>
            <person name="Yang X."/>
            <person name="Li Y."/>
            <person name="Ning Z."/>
            <person name="He Z."/>
            <person name="Teodor R."/>
            <person name="Lu Y."/>
            <person name="Bowser T.A."/>
            <person name="Graham I.A."/>
            <person name="Ye K."/>
        </authorList>
    </citation>
    <scope>NUCLEOTIDE SEQUENCE [LARGE SCALE GENOMIC DNA]</scope>
    <source>
        <strain evidence="3">cv. HN1</strain>
        <tissue evidence="2">Leaves</tissue>
    </source>
</reference>
<feature type="compositionally biased region" description="Polar residues" evidence="1">
    <location>
        <begin position="76"/>
        <end position="87"/>
    </location>
</feature>
<evidence type="ECO:0000313" key="3">
    <source>
        <dbReference type="Proteomes" id="UP000316621"/>
    </source>
</evidence>
<dbReference type="Proteomes" id="UP000316621">
    <property type="component" value="Chromosome 1"/>
</dbReference>
<dbReference type="AlphaFoldDB" id="A0A4Y7I5C5"/>
<evidence type="ECO:0000313" key="2">
    <source>
        <dbReference type="EMBL" id="RZC44107.1"/>
    </source>
</evidence>
<dbReference type="Gramene" id="RZC44107">
    <property type="protein sequence ID" value="RZC44107"/>
    <property type="gene ID" value="C5167_037051"/>
</dbReference>
<proteinExistence type="predicted"/>
<keyword evidence="3" id="KW-1185">Reference proteome</keyword>
<feature type="compositionally biased region" description="Basic and acidic residues" evidence="1">
    <location>
        <begin position="89"/>
        <end position="149"/>
    </location>
</feature>
<protein>
    <submittedName>
        <fullName evidence="2">Uncharacterized protein</fullName>
    </submittedName>
</protein>
<feature type="region of interest" description="Disordered" evidence="1">
    <location>
        <begin position="72"/>
        <end position="149"/>
    </location>
</feature>